<proteinExistence type="predicted"/>
<reference evidence="2 3" key="2">
    <citation type="submission" date="2020-03" db="EMBL/GenBank/DDBJ databases">
        <authorList>
            <person name="Ichikawa N."/>
            <person name="Kimura A."/>
            <person name="Kitahashi Y."/>
            <person name="Uohara A."/>
        </authorList>
    </citation>
    <scope>NUCLEOTIDE SEQUENCE [LARGE SCALE GENOMIC DNA]</scope>
    <source>
        <strain evidence="2 3">NBRC 107702</strain>
    </source>
</reference>
<evidence type="ECO:0000313" key="2">
    <source>
        <dbReference type="EMBL" id="BCB74720.1"/>
    </source>
</evidence>
<dbReference type="RefSeq" id="WP_173034200.1">
    <property type="nucleotide sequence ID" value="NZ_AP022870.1"/>
</dbReference>
<keyword evidence="1" id="KW-0472">Membrane</keyword>
<name>A0A6F8XLM6_9ACTN</name>
<reference evidence="2 3" key="1">
    <citation type="submission" date="2020-03" db="EMBL/GenBank/DDBJ databases">
        <title>Whole genome shotgun sequence of Phytohabitans flavus NBRC 107702.</title>
        <authorList>
            <person name="Komaki H."/>
            <person name="Tamura T."/>
        </authorList>
    </citation>
    <scope>NUCLEOTIDE SEQUENCE [LARGE SCALE GENOMIC DNA]</scope>
    <source>
        <strain evidence="2 3">NBRC 107702</strain>
    </source>
</reference>
<feature type="transmembrane region" description="Helical" evidence="1">
    <location>
        <begin position="264"/>
        <end position="286"/>
    </location>
</feature>
<gene>
    <name evidence="2" type="ORF">Pflav_011300</name>
</gene>
<evidence type="ECO:0000313" key="3">
    <source>
        <dbReference type="Proteomes" id="UP000502508"/>
    </source>
</evidence>
<evidence type="ECO:0000256" key="1">
    <source>
        <dbReference type="SAM" id="Phobius"/>
    </source>
</evidence>
<protein>
    <submittedName>
        <fullName evidence="2">Uncharacterized protein</fullName>
    </submittedName>
</protein>
<keyword evidence="1" id="KW-0812">Transmembrane</keyword>
<accession>A0A6F8XLM6</accession>
<feature type="transmembrane region" description="Helical" evidence="1">
    <location>
        <begin position="139"/>
        <end position="156"/>
    </location>
</feature>
<feature type="transmembrane region" description="Helical" evidence="1">
    <location>
        <begin position="110"/>
        <end position="127"/>
    </location>
</feature>
<dbReference type="EMBL" id="AP022870">
    <property type="protein sequence ID" value="BCB74720.1"/>
    <property type="molecule type" value="Genomic_DNA"/>
</dbReference>
<sequence>MTASTMAVFLVVAGARFLVPLLIPRFPLPAIVAALVLDAVDQTVFQSFGYDPPGYQGYDKAMDVYYLAIAYLATMRNWTSQPAIRIARFLYFYRLVGVLCFELTDWRPLLLIFPNTFEYFFIAYEILRLGWDPARRSARFWVVTTASIWIFVKLPQEWWIHIARLDVTDLLGEMPWLGPVVAAAAVVLGVVAWLVARPHVPARDWSWRVAAERLPLAMDSADERDEWIAANGRLRSVATIEKVVLVGFLSVIFAKVLPSREATFAGLFFSVAVFVVLNAAISLWFARESRSTESVLVTFGLRTLINVGLMLAGWQMGGGGDLNYVNAFFFILLLSLITLLDDRYRPVYGARFPQARPAGLREAVAEPGISR</sequence>
<organism evidence="2 3">
    <name type="scientific">Phytohabitans flavus</name>
    <dbReference type="NCBI Taxonomy" id="1076124"/>
    <lineage>
        <taxon>Bacteria</taxon>
        <taxon>Bacillati</taxon>
        <taxon>Actinomycetota</taxon>
        <taxon>Actinomycetes</taxon>
        <taxon>Micromonosporales</taxon>
        <taxon>Micromonosporaceae</taxon>
    </lineage>
</organism>
<feature type="transmembrane region" description="Helical" evidence="1">
    <location>
        <begin position="240"/>
        <end position="258"/>
    </location>
</feature>
<feature type="transmembrane region" description="Helical" evidence="1">
    <location>
        <begin position="176"/>
        <end position="196"/>
    </location>
</feature>
<keyword evidence="3" id="KW-1185">Reference proteome</keyword>
<feature type="transmembrane region" description="Helical" evidence="1">
    <location>
        <begin position="322"/>
        <end position="340"/>
    </location>
</feature>
<dbReference type="AlphaFoldDB" id="A0A6F8XLM6"/>
<dbReference type="KEGG" id="pfla:Pflav_011300"/>
<feature type="transmembrane region" description="Helical" evidence="1">
    <location>
        <begin position="295"/>
        <end position="316"/>
    </location>
</feature>
<keyword evidence="1" id="KW-1133">Transmembrane helix</keyword>
<dbReference type="Proteomes" id="UP000502508">
    <property type="component" value="Chromosome"/>
</dbReference>